<protein>
    <submittedName>
        <fullName evidence="3">UDP-N-acetylglucosamine 2-epimerase (Non-hydrolyzing)</fullName>
        <ecNumber evidence="3">5.1.3.14</ecNumber>
    </submittedName>
</protein>
<evidence type="ECO:0000259" key="2">
    <source>
        <dbReference type="Pfam" id="PF02350"/>
    </source>
</evidence>
<evidence type="ECO:0000313" key="3">
    <source>
        <dbReference type="EMBL" id="RQG98433.1"/>
    </source>
</evidence>
<dbReference type="GO" id="GO:0008761">
    <property type="term" value="F:UDP-N-acetylglucosamine 2-epimerase activity"/>
    <property type="evidence" value="ECO:0007669"/>
    <property type="project" value="UniProtKB-EC"/>
</dbReference>
<evidence type="ECO:0000313" key="4">
    <source>
        <dbReference type="Proteomes" id="UP000281431"/>
    </source>
</evidence>
<dbReference type="Pfam" id="PF02350">
    <property type="entry name" value="Epimerase_2"/>
    <property type="match status" value="1"/>
</dbReference>
<feature type="region of interest" description="Disordered" evidence="1">
    <location>
        <begin position="320"/>
        <end position="342"/>
    </location>
</feature>
<accession>A0A3N6M4I0</accession>
<evidence type="ECO:0000256" key="1">
    <source>
        <dbReference type="SAM" id="MobiDB-lite"/>
    </source>
</evidence>
<dbReference type="NCBIfam" id="TIGR00236">
    <property type="entry name" value="wecB"/>
    <property type="match status" value="1"/>
</dbReference>
<keyword evidence="4" id="KW-1185">Reference proteome</keyword>
<feature type="domain" description="UDP-N-acetylglucosamine 2-epimerase" evidence="2">
    <location>
        <begin position="28"/>
        <end position="350"/>
    </location>
</feature>
<sequence>MRVCSVVGARPQFVKAAVISRKLREVGEEVLVHTGQHYDEELSDVFFEELDIPEPEYNLGVESDTHGRQTAKMIAALEPVVEETDPDAILLYGDTNSTLAGAIVGSKRDLTVAHVEAGLRSANWEMPEEVNRVLTDHASDLCFAPSRAAVTNLAEEGITEGVHWTGDVMYDAILDARERSRRRSTILEELDVDEGAFVLATVHRASNTDERSNLVSILDGLSAAPMPVVVPAHPRTVSRLREFDLWRRATEELEVIEPQGYLDFVRLLDGAERVATDSGGVQKEAFFLGTRCLTLREETEWTETVDCGWNRLVGPNADSIRDGLRDDWEPTSSPHPYGDGAAGRRIVRRLQEHLSVDDPERRIEAPALD</sequence>
<reference evidence="3 4" key="1">
    <citation type="submission" date="2018-10" db="EMBL/GenBank/DDBJ databases">
        <title>Natrarchaeobius chitinivorans gen. nov., sp. nov., and Natrarchaeobius haloalkaliphilus sp. nov., alkaliphilic, chitin-utilizing haloarchaea from hypersaline alkaline lakes.</title>
        <authorList>
            <person name="Sorokin D.Y."/>
            <person name="Elcheninov A.G."/>
            <person name="Kostrikina N.A."/>
            <person name="Bale N.J."/>
            <person name="Sinninghe Damste J.S."/>
            <person name="Khijniak T.V."/>
            <person name="Kublanov I.V."/>
            <person name="Toshchakov S.V."/>
        </authorList>
    </citation>
    <scope>NUCLEOTIDE SEQUENCE [LARGE SCALE GENOMIC DNA]</scope>
    <source>
        <strain evidence="3 4">AArcht7</strain>
    </source>
</reference>
<proteinExistence type="predicted"/>
<dbReference type="EMBL" id="REFZ01000015">
    <property type="protein sequence ID" value="RQG98433.1"/>
    <property type="molecule type" value="Genomic_DNA"/>
</dbReference>
<dbReference type="EC" id="5.1.3.14" evidence="3"/>
<name>A0A3N6M4I0_NATCH</name>
<dbReference type="OrthoDB" id="7018at2157"/>
<keyword evidence="3" id="KW-0413">Isomerase</keyword>
<comment type="caution">
    <text evidence="3">The sequence shown here is derived from an EMBL/GenBank/DDBJ whole genome shotgun (WGS) entry which is preliminary data.</text>
</comment>
<dbReference type="InterPro" id="IPR029767">
    <property type="entry name" value="WecB-like"/>
</dbReference>
<dbReference type="Gene3D" id="3.40.50.2000">
    <property type="entry name" value="Glycogen Phosphorylase B"/>
    <property type="match status" value="2"/>
</dbReference>
<dbReference type="PANTHER" id="PTHR43174">
    <property type="entry name" value="UDP-N-ACETYLGLUCOSAMINE 2-EPIMERASE"/>
    <property type="match status" value="1"/>
</dbReference>
<gene>
    <name evidence="3" type="ORF">EA472_17595</name>
</gene>
<dbReference type="Proteomes" id="UP000281431">
    <property type="component" value="Unassembled WGS sequence"/>
</dbReference>
<dbReference type="CDD" id="cd03786">
    <property type="entry name" value="GTB_UDP-GlcNAc_2-Epimerase"/>
    <property type="match status" value="1"/>
</dbReference>
<dbReference type="PANTHER" id="PTHR43174:SF1">
    <property type="entry name" value="UDP-N-ACETYLGLUCOSAMINE 2-EPIMERASE"/>
    <property type="match status" value="1"/>
</dbReference>
<dbReference type="SUPFAM" id="SSF53756">
    <property type="entry name" value="UDP-Glycosyltransferase/glycogen phosphorylase"/>
    <property type="match status" value="1"/>
</dbReference>
<organism evidence="3 4">
    <name type="scientific">Natrarchaeobius chitinivorans</name>
    <dbReference type="NCBI Taxonomy" id="1679083"/>
    <lineage>
        <taxon>Archaea</taxon>
        <taxon>Methanobacteriati</taxon>
        <taxon>Methanobacteriota</taxon>
        <taxon>Stenosarchaea group</taxon>
        <taxon>Halobacteria</taxon>
        <taxon>Halobacteriales</taxon>
        <taxon>Natrialbaceae</taxon>
        <taxon>Natrarchaeobius</taxon>
    </lineage>
</organism>
<dbReference type="AlphaFoldDB" id="A0A3N6M4I0"/>
<dbReference type="InterPro" id="IPR003331">
    <property type="entry name" value="UDP_GlcNAc_Epimerase_2_dom"/>
</dbReference>